<feature type="compositionally biased region" description="Polar residues" evidence="1">
    <location>
        <begin position="361"/>
        <end position="377"/>
    </location>
</feature>
<protein>
    <submittedName>
        <fullName evidence="3">Uncharacterized protein</fullName>
    </submittedName>
</protein>
<organism evidence="3 4">
    <name type="scientific">Sanguibacter antarcticus</name>
    <dbReference type="NCBI Taxonomy" id="372484"/>
    <lineage>
        <taxon>Bacteria</taxon>
        <taxon>Bacillati</taxon>
        <taxon>Actinomycetota</taxon>
        <taxon>Actinomycetes</taxon>
        <taxon>Micrococcales</taxon>
        <taxon>Sanguibacteraceae</taxon>
        <taxon>Sanguibacter</taxon>
    </lineage>
</organism>
<dbReference type="Proteomes" id="UP000225548">
    <property type="component" value="Unassembled WGS sequence"/>
</dbReference>
<name>A0A2A9E308_9MICO</name>
<proteinExistence type="predicted"/>
<feature type="transmembrane region" description="Helical" evidence="2">
    <location>
        <begin position="276"/>
        <end position="301"/>
    </location>
</feature>
<dbReference type="EMBL" id="PDJG01000001">
    <property type="protein sequence ID" value="PFG33234.1"/>
    <property type="molecule type" value="Genomic_DNA"/>
</dbReference>
<sequence length="377" mass="40954">MDAHSEPPSKRQICVVLIADPGRPLRLAQRTAVDLPQLLVNECADEIEWLVEADEYLLPLDDDGLVQLAANVSTLRDERGCDYLVYLTDLPTYQLDEPVLATLNTTHGGGMVAVAALGLGGARSLRQLLLHMVVALHSGADHENRSGSPRTLVGRDTAVDDETDGIESQESVRTLKGLPGRLIVFAGMVRSSAPLRLVPRLSSAMAGAIGTAAFGIFYTSIWSMADYLSPGRLLLISLLSVATMTIWLISSHGLWESPQGAHRRERRVLYNAATATSVLIAVTAMFLALFVMVLFGALVVIDVDYLEEYLRTDAGFTDYVSLAWLASSMGTIGGAVGANFSDAEVVRRATFSNREYERRQMSLQQNTKRSRTASPTS</sequence>
<feature type="transmembrane region" description="Helical" evidence="2">
    <location>
        <begin position="233"/>
        <end position="255"/>
    </location>
</feature>
<dbReference type="RefSeq" id="WP_098454468.1">
    <property type="nucleotide sequence ID" value="NZ_PDJG01000001.1"/>
</dbReference>
<feature type="region of interest" description="Disordered" evidence="1">
    <location>
        <begin position="141"/>
        <end position="166"/>
    </location>
</feature>
<feature type="transmembrane region" description="Helical" evidence="2">
    <location>
        <begin position="197"/>
        <end position="221"/>
    </location>
</feature>
<feature type="transmembrane region" description="Helical" evidence="2">
    <location>
        <begin position="321"/>
        <end position="340"/>
    </location>
</feature>
<accession>A0A2A9E308</accession>
<keyword evidence="4" id="KW-1185">Reference proteome</keyword>
<reference evidence="3 4" key="1">
    <citation type="submission" date="2017-10" db="EMBL/GenBank/DDBJ databases">
        <title>Sequencing the genomes of 1000 actinobacteria strains.</title>
        <authorList>
            <person name="Klenk H.-P."/>
        </authorList>
    </citation>
    <scope>NUCLEOTIDE SEQUENCE [LARGE SCALE GENOMIC DNA]</scope>
    <source>
        <strain evidence="3 4">DSM 18966</strain>
    </source>
</reference>
<feature type="region of interest" description="Disordered" evidence="1">
    <location>
        <begin position="357"/>
        <end position="377"/>
    </location>
</feature>
<gene>
    <name evidence="3" type="ORF">ATL42_1094</name>
</gene>
<comment type="caution">
    <text evidence="3">The sequence shown here is derived from an EMBL/GenBank/DDBJ whole genome shotgun (WGS) entry which is preliminary data.</text>
</comment>
<dbReference type="OrthoDB" id="8477132at2"/>
<evidence type="ECO:0000313" key="3">
    <source>
        <dbReference type="EMBL" id="PFG33234.1"/>
    </source>
</evidence>
<evidence type="ECO:0000313" key="4">
    <source>
        <dbReference type="Proteomes" id="UP000225548"/>
    </source>
</evidence>
<keyword evidence="2" id="KW-0812">Transmembrane</keyword>
<dbReference type="AlphaFoldDB" id="A0A2A9E308"/>
<keyword evidence="2" id="KW-1133">Transmembrane helix</keyword>
<evidence type="ECO:0000256" key="2">
    <source>
        <dbReference type="SAM" id="Phobius"/>
    </source>
</evidence>
<keyword evidence="2" id="KW-0472">Membrane</keyword>
<evidence type="ECO:0000256" key="1">
    <source>
        <dbReference type="SAM" id="MobiDB-lite"/>
    </source>
</evidence>